<dbReference type="PROSITE" id="PS50940">
    <property type="entry name" value="CHIT_BIND_II"/>
    <property type="match status" value="1"/>
</dbReference>
<comment type="subcellular location">
    <subcellularLocation>
        <location evidence="2">Cytoplasm</location>
    </subcellularLocation>
    <subcellularLocation>
        <location evidence="3">Secreted</location>
    </subcellularLocation>
</comment>
<dbReference type="AlphaFoldDB" id="A0A672JCZ8"/>
<protein>
    <recommendedName>
        <fullName evidence="20">Acidic mammalian chitinase</fullName>
        <ecNumber evidence="5">3.2.1.14</ecNumber>
    </recommendedName>
</protein>
<evidence type="ECO:0000259" key="22">
    <source>
        <dbReference type="PROSITE" id="PS50940"/>
    </source>
</evidence>
<dbReference type="GO" id="GO:0002376">
    <property type="term" value="P:immune system process"/>
    <property type="evidence" value="ECO:0007669"/>
    <property type="project" value="UniProtKB-KW"/>
</dbReference>
<keyword evidence="8" id="KW-0147">Chitin-binding</keyword>
<dbReference type="PANTHER" id="PTHR11177">
    <property type="entry name" value="CHITINASE"/>
    <property type="match status" value="1"/>
</dbReference>
<evidence type="ECO:0000259" key="23">
    <source>
        <dbReference type="PROSITE" id="PS51910"/>
    </source>
</evidence>
<feature type="compositionally biased region" description="Low complexity" evidence="21">
    <location>
        <begin position="428"/>
        <end position="445"/>
    </location>
</feature>
<evidence type="ECO:0000256" key="12">
    <source>
        <dbReference type="ARBA" id="ARBA00022859"/>
    </source>
</evidence>
<dbReference type="EC" id="3.2.1.14" evidence="5"/>
<keyword evidence="7" id="KW-0964">Secreted</keyword>
<accession>A0A672JCZ8</accession>
<evidence type="ECO:0000256" key="2">
    <source>
        <dbReference type="ARBA" id="ARBA00004496"/>
    </source>
</evidence>
<dbReference type="GO" id="GO:0006915">
    <property type="term" value="P:apoptotic process"/>
    <property type="evidence" value="ECO:0007669"/>
    <property type="project" value="UniProtKB-KW"/>
</dbReference>
<dbReference type="GO" id="GO:0005576">
    <property type="term" value="C:extracellular region"/>
    <property type="evidence" value="ECO:0007669"/>
    <property type="project" value="UniProtKB-SubCell"/>
</dbReference>
<keyword evidence="11" id="KW-0378">Hydrolase</keyword>
<dbReference type="FunFam" id="3.20.20.80:FF:000081">
    <property type="entry name" value="Chitinase 1"/>
    <property type="match status" value="1"/>
</dbReference>
<dbReference type="Gene3D" id="3.10.50.10">
    <property type="match status" value="1"/>
</dbReference>
<dbReference type="GO" id="GO:0000272">
    <property type="term" value="P:polysaccharide catabolic process"/>
    <property type="evidence" value="ECO:0007669"/>
    <property type="project" value="UniProtKB-KW"/>
</dbReference>
<dbReference type="InterPro" id="IPR050314">
    <property type="entry name" value="Glycosyl_Hydrlase_18"/>
</dbReference>
<dbReference type="Gene3D" id="2.170.140.10">
    <property type="entry name" value="Chitin binding domain"/>
    <property type="match status" value="1"/>
</dbReference>
<dbReference type="InterPro" id="IPR036508">
    <property type="entry name" value="Chitin-bd_dom_sf"/>
</dbReference>
<dbReference type="Ensembl" id="ENSSFAT00005052573.1">
    <property type="protein sequence ID" value="ENSSFAP00005050930.1"/>
    <property type="gene ID" value="ENSSFAG00005023682.1"/>
</dbReference>
<dbReference type="Pfam" id="PF01607">
    <property type="entry name" value="CBM_14"/>
    <property type="match status" value="1"/>
</dbReference>
<keyword evidence="12" id="KW-0391">Immunity</keyword>
<feature type="domain" description="GH18" evidence="23">
    <location>
        <begin position="40"/>
        <end position="407"/>
    </location>
</feature>
<evidence type="ECO:0000256" key="13">
    <source>
        <dbReference type="ARBA" id="ARBA00023024"/>
    </source>
</evidence>
<evidence type="ECO:0000313" key="25">
    <source>
        <dbReference type="Proteomes" id="UP000472267"/>
    </source>
</evidence>
<dbReference type="Pfam" id="PF00704">
    <property type="entry name" value="Glyco_hydro_18"/>
    <property type="match status" value="1"/>
</dbReference>
<dbReference type="FunFam" id="2.170.140.10:FF:000001">
    <property type="entry name" value="Acidic mammalian chitinase"/>
    <property type="match status" value="1"/>
</dbReference>
<feature type="region of interest" description="Disordered" evidence="21">
    <location>
        <begin position="411"/>
        <end position="446"/>
    </location>
</feature>
<evidence type="ECO:0000313" key="24">
    <source>
        <dbReference type="Ensembl" id="ENSSFAP00005050930.1"/>
    </source>
</evidence>
<evidence type="ECO:0000256" key="1">
    <source>
        <dbReference type="ARBA" id="ARBA00000822"/>
    </source>
</evidence>
<keyword evidence="16" id="KW-0119">Carbohydrate metabolism</keyword>
<evidence type="ECO:0000256" key="10">
    <source>
        <dbReference type="ARBA" id="ARBA00022729"/>
    </source>
</evidence>
<dbReference type="GO" id="GO:0006032">
    <property type="term" value="P:chitin catabolic process"/>
    <property type="evidence" value="ECO:0007669"/>
    <property type="project" value="UniProtKB-KW"/>
</dbReference>
<evidence type="ECO:0000256" key="18">
    <source>
        <dbReference type="ARBA" id="ARBA00023326"/>
    </source>
</evidence>
<dbReference type="InterPro" id="IPR001223">
    <property type="entry name" value="Glyco_hydro18_cat"/>
</dbReference>
<evidence type="ECO:0000256" key="20">
    <source>
        <dbReference type="ARBA" id="ARBA00072739"/>
    </source>
</evidence>
<evidence type="ECO:0000256" key="21">
    <source>
        <dbReference type="SAM" id="MobiDB-lite"/>
    </source>
</evidence>
<evidence type="ECO:0000256" key="9">
    <source>
        <dbReference type="ARBA" id="ARBA00022703"/>
    </source>
</evidence>
<evidence type="ECO:0000256" key="5">
    <source>
        <dbReference type="ARBA" id="ARBA00012729"/>
    </source>
</evidence>
<dbReference type="SUPFAM" id="SSF57625">
    <property type="entry name" value="Invertebrate chitin-binding proteins"/>
    <property type="match status" value="1"/>
</dbReference>
<dbReference type="Gene3D" id="3.20.20.80">
    <property type="entry name" value="Glycosidases"/>
    <property type="match status" value="1"/>
</dbReference>
<dbReference type="CDD" id="cd02872">
    <property type="entry name" value="GH18_chitolectin_chitotriosidase"/>
    <property type="match status" value="1"/>
</dbReference>
<keyword evidence="18" id="KW-0624">Polysaccharide degradation</keyword>
<dbReference type="SUPFAM" id="SSF54556">
    <property type="entry name" value="Chitinase insertion domain"/>
    <property type="match status" value="1"/>
</dbReference>
<keyword evidence="10" id="KW-0732">Signal</keyword>
<dbReference type="GO" id="GO:0008843">
    <property type="term" value="F:endochitinase activity"/>
    <property type="evidence" value="ECO:0007669"/>
    <property type="project" value="UniProtKB-EC"/>
</dbReference>
<proteinExistence type="inferred from homology"/>
<dbReference type="InterPro" id="IPR002557">
    <property type="entry name" value="Chitin-bd_dom"/>
</dbReference>
<dbReference type="SUPFAM" id="SSF51445">
    <property type="entry name" value="(Trans)glycosidases"/>
    <property type="match status" value="1"/>
</dbReference>
<dbReference type="PANTHER" id="PTHR11177:SF379">
    <property type="entry name" value="CHITINASE"/>
    <property type="match status" value="1"/>
</dbReference>
<dbReference type="Proteomes" id="UP000472267">
    <property type="component" value="Chromosome 20"/>
</dbReference>
<keyword evidence="17" id="KW-0326">Glycosidase</keyword>
<keyword evidence="14" id="KW-1015">Disulfide bond</keyword>
<evidence type="ECO:0000256" key="14">
    <source>
        <dbReference type="ARBA" id="ARBA00023157"/>
    </source>
</evidence>
<evidence type="ECO:0000256" key="3">
    <source>
        <dbReference type="ARBA" id="ARBA00004613"/>
    </source>
</evidence>
<evidence type="ECO:0000256" key="17">
    <source>
        <dbReference type="ARBA" id="ARBA00023295"/>
    </source>
</evidence>
<evidence type="ECO:0000256" key="19">
    <source>
        <dbReference type="ARBA" id="ARBA00062006"/>
    </source>
</evidence>
<comment type="similarity">
    <text evidence="4">Belongs to the glycosyl hydrolase 18 family. Chitinase class II subfamily.</text>
</comment>
<dbReference type="SMART" id="SM00636">
    <property type="entry name" value="Glyco_18"/>
    <property type="match status" value="1"/>
</dbReference>
<name>A0A672JCZ8_SALFA</name>
<keyword evidence="6" id="KW-0963">Cytoplasm</keyword>
<dbReference type="GO" id="GO:0006954">
    <property type="term" value="P:inflammatory response"/>
    <property type="evidence" value="ECO:0007669"/>
    <property type="project" value="UniProtKB-KW"/>
</dbReference>
<organism evidence="24 25">
    <name type="scientific">Salarias fasciatus</name>
    <name type="common">Jewelled blenny</name>
    <name type="synonym">Blennius fasciatus</name>
    <dbReference type="NCBI Taxonomy" id="181472"/>
    <lineage>
        <taxon>Eukaryota</taxon>
        <taxon>Metazoa</taxon>
        <taxon>Chordata</taxon>
        <taxon>Craniata</taxon>
        <taxon>Vertebrata</taxon>
        <taxon>Euteleostomi</taxon>
        <taxon>Actinopterygii</taxon>
        <taxon>Neopterygii</taxon>
        <taxon>Teleostei</taxon>
        <taxon>Neoteleostei</taxon>
        <taxon>Acanthomorphata</taxon>
        <taxon>Ovalentaria</taxon>
        <taxon>Blenniimorphae</taxon>
        <taxon>Blenniiformes</taxon>
        <taxon>Blennioidei</taxon>
        <taxon>Blenniidae</taxon>
        <taxon>Salariinae</taxon>
        <taxon>Salarias</taxon>
    </lineage>
</organism>
<feature type="domain" description="Chitin-binding type-2" evidence="22">
    <location>
        <begin position="447"/>
        <end position="496"/>
    </location>
</feature>
<dbReference type="FunFam" id="3.10.50.10:FF:000001">
    <property type="entry name" value="Chitinase 3-like 1"/>
    <property type="match status" value="1"/>
</dbReference>
<evidence type="ECO:0000256" key="6">
    <source>
        <dbReference type="ARBA" id="ARBA00022490"/>
    </source>
</evidence>
<evidence type="ECO:0000256" key="16">
    <source>
        <dbReference type="ARBA" id="ARBA00023277"/>
    </source>
</evidence>
<evidence type="ECO:0000256" key="4">
    <source>
        <dbReference type="ARBA" id="ARBA00009121"/>
    </source>
</evidence>
<comment type="catalytic activity">
    <reaction evidence="1">
        <text>Random endo-hydrolysis of N-acetyl-beta-D-glucosaminide (1-&gt;4)-beta-linkages in chitin and chitodextrins.</text>
        <dbReference type="EC" id="3.2.1.14"/>
    </reaction>
</comment>
<keyword evidence="13" id="KW-0146">Chitin degradation</keyword>
<evidence type="ECO:0000256" key="7">
    <source>
        <dbReference type="ARBA" id="ARBA00022525"/>
    </source>
</evidence>
<reference evidence="24" key="1">
    <citation type="submission" date="2019-06" db="EMBL/GenBank/DDBJ databases">
        <authorList>
            <consortium name="Wellcome Sanger Institute Data Sharing"/>
        </authorList>
    </citation>
    <scope>NUCLEOTIDE SEQUENCE [LARGE SCALE GENOMIC DNA]</scope>
</reference>
<dbReference type="OMA" id="GASHYNI"/>
<sequence length="496" mass="55134">MASTKGCLSLFRVNDCHGLFVLSVRDNYSARCFSLCKSTFELVCYFTNWSQYRPGTGKFMPSNVEPNLCTHLIYAFAGINEANELTTIEWNDDVLYKSFNGLKQRNPNLKTLLAVGGWNFGSQKFTNMVSTQANRDTFIKSSIKLLRQYGFSGLDLDWEYPAARGSPLEDKQRFTLLCKELLEAFEAEAKSTGQTRLLISAAVAAGKGTIDAGYEVAEIAKFLDFINVMTYDFHGTWETVTGHHSPLYKGSQDTGDHVYLNTDFAMRYWRDKGAPVEKLNMGFATYGRTFQLATESSQVGAPASGPASAGPFTREGGFWSYYEVCTFLQGATVNVIEDQKVPYATKQREWVGYDNKESFNTKVLYLKNSNFGGAFVWALDLDDFNGQFCGDGNYPLIRYLHSLLVSDLSPPGTTQPTPVPLPTSQGKPHTTSSPRPTKPTSSSASNDTFCLSKIGGVYPKPDDPHSFYNCANGITWIQACPESLVFRENCLCCDRP</sequence>
<dbReference type="FunFam" id="3.20.20.80:FF:000007">
    <property type="entry name" value="Acidic mammalian chitinase"/>
    <property type="match status" value="1"/>
</dbReference>
<keyword evidence="25" id="KW-1185">Reference proteome</keyword>
<reference evidence="24" key="2">
    <citation type="submission" date="2025-08" db="UniProtKB">
        <authorList>
            <consortium name="Ensembl"/>
        </authorList>
    </citation>
    <scope>IDENTIFICATION</scope>
</reference>
<dbReference type="InterPro" id="IPR017853">
    <property type="entry name" value="GH"/>
</dbReference>
<feature type="compositionally biased region" description="Polar residues" evidence="21">
    <location>
        <begin position="411"/>
        <end position="427"/>
    </location>
</feature>
<gene>
    <name evidence="24" type="primary">LOC115408811</name>
</gene>
<dbReference type="InterPro" id="IPR011583">
    <property type="entry name" value="Chitinase_II/V-like_cat"/>
</dbReference>
<evidence type="ECO:0000256" key="15">
    <source>
        <dbReference type="ARBA" id="ARBA00023198"/>
    </source>
</evidence>
<evidence type="ECO:0000256" key="8">
    <source>
        <dbReference type="ARBA" id="ARBA00022669"/>
    </source>
</evidence>
<dbReference type="GO" id="GO:0008061">
    <property type="term" value="F:chitin binding"/>
    <property type="evidence" value="ECO:0007669"/>
    <property type="project" value="UniProtKB-KW"/>
</dbReference>
<keyword evidence="9" id="KW-0053">Apoptosis</keyword>
<dbReference type="PROSITE" id="PS51910">
    <property type="entry name" value="GH18_2"/>
    <property type="match status" value="1"/>
</dbReference>
<dbReference type="InterPro" id="IPR029070">
    <property type="entry name" value="Chitinase_insertion_sf"/>
</dbReference>
<reference evidence="24" key="3">
    <citation type="submission" date="2025-09" db="UniProtKB">
        <authorList>
            <consortium name="Ensembl"/>
        </authorList>
    </citation>
    <scope>IDENTIFICATION</scope>
</reference>
<dbReference type="GO" id="GO:0005737">
    <property type="term" value="C:cytoplasm"/>
    <property type="evidence" value="ECO:0007669"/>
    <property type="project" value="UniProtKB-SubCell"/>
</dbReference>
<comment type="subunit">
    <text evidence="19">Interacts with EGFR.</text>
</comment>
<keyword evidence="15" id="KW-0395">Inflammatory response</keyword>
<evidence type="ECO:0000256" key="11">
    <source>
        <dbReference type="ARBA" id="ARBA00022801"/>
    </source>
</evidence>